<evidence type="ECO:0000256" key="3">
    <source>
        <dbReference type="ARBA" id="ARBA00022676"/>
    </source>
</evidence>
<keyword evidence="3" id="KW-0328">Glycosyltransferase</keyword>
<keyword evidence="4" id="KW-0808">Transferase</keyword>
<dbReference type="GO" id="GO:0005886">
    <property type="term" value="C:plasma membrane"/>
    <property type="evidence" value="ECO:0007669"/>
    <property type="project" value="UniProtKB-SubCell"/>
</dbReference>
<feature type="transmembrane region" description="Helical" evidence="8">
    <location>
        <begin position="278"/>
        <end position="297"/>
    </location>
</feature>
<keyword evidence="5 8" id="KW-0812">Transmembrane</keyword>
<evidence type="ECO:0000256" key="2">
    <source>
        <dbReference type="ARBA" id="ARBA00022475"/>
    </source>
</evidence>
<feature type="transmembrane region" description="Helical" evidence="8">
    <location>
        <begin position="109"/>
        <end position="129"/>
    </location>
</feature>
<keyword evidence="6 8" id="KW-1133">Transmembrane helix</keyword>
<feature type="transmembrane region" description="Helical" evidence="8">
    <location>
        <begin position="309"/>
        <end position="327"/>
    </location>
</feature>
<gene>
    <name evidence="10" type="ORF">HNQ64_003613</name>
</gene>
<dbReference type="GO" id="GO:0016763">
    <property type="term" value="F:pentosyltransferase activity"/>
    <property type="evidence" value="ECO:0007669"/>
    <property type="project" value="TreeGrafter"/>
</dbReference>
<keyword evidence="2" id="KW-1003">Cell membrane</keyword>
<evidence type="ECO:0000256" key="5">
    <source>
        <dbReference type="ARBA" id="ARBA00022692"/>
    </source>
</evidence>
<dbReference type="AlphaFoldDB" id="A0A7W7YN90"/>
<comment type="subcellular location">
    <subcellularLocation>
        <location evidence="1">Cell membrane</location>
        <topology evidence="1">Multi-pass membrane protein</topology>
    </subcellularLocation>
</comment>
<feature type="domain" description="Glycosyltransferase RgtA/B/C/D-like" evidence="9">
    <location>
        <begin position="110"/>
        <end position="243"/>
    </location>
</feature>
<proteinExistence type="predicted"/>
<reference evidence="10 11" key="1">
    <citation type="submission" date="2020-08" db="EMBL/GenBank/DDBJ databases">
        <title>Genomic Encyclopedia of Type Strains, Phase IV (KMG-IV): sequencing the most valuable type-strain genomes for metagenomic binning, comparative biology and taxonomic classification.</title>
        <authorList>
            <person name="Goeker M."/>
        </authorList>
    </citation>
    <scope>NUCLEOTIDE SEQUENCE [LARGE SCALE GENOMIC DNA]</scope>
    <source>
        <strain evidence="10 11">DSM 12251</strain>
    </source>
</reference>
<evidence type="ECO:0000313" key="11">
    <source>
        <dbReference type="Proteomes" id="UP000534294"/>
    </source>
</evidence>
<evidence type="ECO:0000256" key="6">
    <source>
        <dbReference type="ARBA" id="ARBA00022989"/>
    </source>
</evidence>
<dbReference type="Pfam" id="PF13231">
    <property type="entry name" value="PMT_2"/>
    <property type="match status" value="1"/>
</dbReference>
<feature type="transmembrane region" description="Helical" evidence="8">
    <location>
        <begin position="136"/>
        <end position="152"/>
    </location>
</feature>
<evidence type="ECO:0000256" key="1">
    <source>
        <dbReference type="ARBA" id="ARBA00004651"/>
    </source>
</evidence>
<dbReference type="PANTHER" id="PTHR33908:SF11">
    <property type="entry name" value="MEMBRANE PROTEIN"/>
    <property type="match status" value="1"/>
</dbReference>
<comment type="caution">
    <text evidence="10">The sequence shown here is derived from an EMBL/GenBank/DDBJ whole genome shotgun (WGS) entry which is preliminary data.</text>
</comment>
<dbReference type="Proteomes" id="UP000534294">
    <property type="component" value="Unassembled WGS sequence"/>
</dbReference>
<dbReference type="InterPro" id="IPR038731">
    <property type="entry name" value="RgtA/B/C-like"/>
</dbReference>
<dbReference type="RefSeq" id="WP_184211026.1">
    <property type="nucleotide sequence ID" value="NZ_JACHIF010000008.1"/>
</dbReference>
<keyword evidence="11" id="KW-1185">Reference proteome</keyword>
<feature type="transmembrane region" description="Helical" evidence="8">
    <location>
        <begin position="254"/>
        <end position="272"/>
    </location>
</feature>
<feature type="transmembrane region" description="Helical" evidence="8">
    <location>
        <begin position="158"/>
        <end position="176"/>
    </location>
</feature>
<dbReference type="GO" id="GO:0009103">
    <property type="term" value="P:lipopolysaccharide biosynthetic process"/>
    <property type="evidence" value="ECO:0007669"/>
    <property type="project" value="UniProtKB-ARBA"/>
</dbReference>
<protein>
    <recommendedName>
        <fullName evidence="9">Glycosyltransferase RgtA/B/C/D-like domain-containing protein</fullName>
    </recommendedName>
</protein>
<feature type="transmembrane region" description="Helical" evidence="8">
    <location>
        <begin position="228"/>
        <end position="247"/>
    </location>
</feature>
<dbReference type="EMBL" id="JACHIF010000008">
    <property type="protein sequence ID" value="MBB5039341.1"/>
    <property type="molecule type" value="Genomic_DNA"/>
</dbReference>
<evidence type="ECO:0000256" key="7">
    <source>
        <dbReference type="ARBA" id="ARBA00023136"/>
    </source>
</evidence>
<name>A0A7W7YN90_9BACT</name>
<feature type="transmembrane region" description="Helical" evidence="8">
    <location>
        <begin position="358"/>
        <end position="378"/>
    </location>
</feature>
<evidence type="ECO:0000259" key="9">
    <source>
        <dbReference type="Pfam" id="PF13231"/>
    </source>
</evidence>
<evidence type="ECO:0000256" key="4">
    <source>
        <dbReference type="ARBA" id="ARBA00022679"/>
    </source>
</evidence>
<dbReference type="PANTHER" id="PTHR33908">
    <property type="entry name" value="MANNOSYLTRANSFERASE YKCB-RELATED"/>
    <property type="match status" value="1"/>
</dbReference>
<feature type="transmembrane region" description="Helical" evidence="8">
    <location>
        <begin position="188"/>
        <end position="216"/>
    </location>
</feature>
<evidence type="ECO:0000313" key="10">
    <source>
        <dbReference type="EMBL" id="MBB5039341.1"/>
    </source>
</evidence>
<evidence type="ECO:0000256" key="8">
    <source>
        <dbReference type="SAM" id="Phobius"/>
    </source>
</evidence>
<organism evidence="10 11">
    <name type="scientific">Prosthecobacter dejongeii</name>
    <dbReference type="NCBI Taxonomy" id="48465"/>
    <lineage>
        <taxon>Bacteria</taxon>
        <taxon>Pseudomonadati</taxon>
        <taxon>Verrucomicrobiota</taxon>
        <taxon>Verrucomicrobiia</taxon>
        <taxon>Verrucomicrobiales</taxon>
        <taxon>Verrucomicrobiaceae</taxon>
        <taxon>Prosthecobacter</taxon>
    </lineage>
</organism>
<keyword evidence="7 8" id="KW-0472">Membrane</keyword>
<accession>A0A7W7YN90</accession>
<sequence>MSDPDPSPVSLLSRYRAGILFLGVTLGILLIQSLTGVWTSDIGADPDEPAHAVTSLMVRDYLAKGLGQSPLTFAQQYYEAFPKVALGHYPPGYYAMAGLVLLPWPQPPVLFMLQAVFTGLLALQVYFIGRRILRDFSAMAAAILSAAFPVTLKLTQLVMADLMLACLCLLAVQFWVRFLEKPNFRWALLFGGTAAAAILTKGSGLALALVPAVTVLALHRWDLLKKPAFWAAGLPVGLLAGPWMLYSSKITKEGMVSSGVMDFALGAVTYYGSVLSTSFGFVTVMMAVPGLALWLELTKFKLRPDARRTALLGLLVGTVLIMLFIPTGYSSRYFMPVVPVVALLAVSFFDFTLSKTPLGRFGIISLVLLVVFQVPYLLVKNVHGFRSAIMQALEKPTSGGITHWLVCADPRGEGALIASAAFALHSRSPSSLQMHRASKELAATDWLGRDYKPTFDSPEALLAYLDQTAISHVFVHVTTEGESPSAHEELLLKALRSQPSRWTLESSVAITRPYQLAPGPLEVYVRKP</sequence>
<feature type="transmembrane region" description="Helical" evidence="8">
    <location>
        <begin position="20"/>
        <end position="39"/>
    </location>
</feature>
<dbReference type="InterPro" id="IPR050297">
    <property type="entry name" value="LipidA_mod_glycosyltrf_83"/>
</dbReference>